<name>A0ABW1I504_9PSEU</name>
<dbReference type="Proteomes" id="UP001596119">
    <property type="component" value="Unassembled WGS sequence"/>
</dbReference>
<evidence type="ECO:0000313" key="3">
    <source>
        <dbReference type="Proteomes" id="UP001596119"/>
    </source>
</evidence>
<protein>
    <submittedName>
        <fullName evidence="2">Nuclear transport factor 2 family protein</fullName>
    </submittedName>
</protein>
<dbReference type="Gene3D" id="3.10.450.50">
    <property type="match status" value="1"/>
</dbReference>
<dbReference type="InterPro" id="IPR037401">
    <property type="entry name" value="SnoaL-like"/>
</dbReference>
<organism evidence="2 3">
    <name type="scientific">Pseudonocardia lutea</name>
    <dbReference type="NCBI Taxonomy" id="2172015"/>
    <lineage>
        <taxon>Bacteria</taxon>
        <taxon>Bacillati</taxon>
        <taxon>Actinomycetota</taxon>
        <taxon>Actinomycetes</taxon>
        <taxon>Pseudonocardiales</taxon>
        <taxon>Pseudonocardiaceae</taxon>
        <taxon>Pseudonocardia</taxon>
    </lineage>
</organism>
<evidence type="ECO:0000313" key="2">
    <source>
        <dbReference type="EMBL" id="MFC5947447.1"/>
    </source>
</evidence>
<feature type="domain" description="SnoaL-like" evidence="1">
    <location>
        <begin position="6"/>
        <end position="125"/>
    </location>
</feature>
<proteinExistence type="predicted"/>
<evidence type="ECO:0000259" key="1">
    <source>
        <dbReference type="Pfam" id="PF13577"/>
    </source>
</evidence>
<sequence>MPVRQDDYQAIRAVVENWAVWRDAGDWDRFATVWHSKGFMSATWFRGTADEFIAASRAGFDKGVRILHFLGGTSVDVRDERAIAQTKMTITQRDLVHDVEVDVVCTGRFYDFLAVEDGSWRIVRRQPIYEQDRLDVLDPSADLTLDADELASYPVGYRHLAYLQRQIGFDVKQDLPGLTGAAVECLYREGAAWLHGSEKPGIPA</sequence>
<gene>
    <name evidence="2" type="ORF">ACFQH9_04055</name>
</gene>
<dbReference type="RefSeq" id="WP_379564311.1">
    <property type="nucleotide sequence ID" value="NZ_JBHSQK010000007.1"/>
</dbReference>
<reference evidence="3" key="1">
    <citation type="journal article" date="2019" name="Int. J. Syst. Evol. Microbiol.">
        <title>The Global Catalogue of Microorganisms (GCM) 10K type strain sequencing project: providing services to taxonomists for standard genome sequencing and annotation.</title>
        <authorList>
            <consortium name="The Broad Institute Genomics Platform"/>
            <consortium name="The Broad Institute Genome Sequencing Center for Infectious Disease"/>
            <person name="Wu L."/>
            <person name="Ma J."/>
        </authorList>
    </citation>
    <scope>NUCLEOTIDE SEQUENCE [LARGE SCALE GENOMIC DNA]</scope>
    <source>
        <strain evidence="3">CGMCC 4.7397</strain>
    </source>
</reference>
<dbReference type="EMBL" id="JBHSQK010000007">
    <property type="protein sequence ID" value="MFC5947447.1"/>
    <property type="molecule type" value="Genomic_DNA"/>
</dbReference>
<dbReference type="Pfam" id="PF13577">
    <property type="entry name" value="SnoaL_4"/>
    <property type="match status" value="1"/>
</dbReference>
<dbReference type="SUPFAM" id="SSF54427">
    <property type="entry name" value="NTF2-like"/>
    <property type="match status" value="1"/>
</dbReference>
<accession>A0ABW1I504</accession>
<dbReference type="InterPro" id="IPR032710">
    <property type="entry name" value="NTF2-like_dom_sf"/>
</dbReference>
<comment type="caution">
    <text evidence="2">The sequence shown here is derived from an EMBL/GenBank/DDBJ whole genome shotgun (WGS) entry which is preliminary data.</text>
</comment>
<keyword evidence="3" id="KW-1185">Reference proteome</keyword>